<evidence type="ECO:0000313" key="1">
    <source>
        <dbReference type="EMBL" id="RDK05497.1"/>
    </source>
</evidence>
<dbReference type="EMBL" id="QKWJ01000094">
    <property type="protein sequence ID" value="RDK05497.1"/>
    <property type="molecule type" value="Genomic_DNA"/>
</dbReference>
<dbReference type="RefSeq" id="WP_115216030.1">
    <property type="nucleotide sequence ID" value="NZ_QKWJ01000094.1"/>
</dbReference>
<dbReference type="AlphaFoldDB" id="A0A370NIS3"/>
<protein>
    <submittedName>
        <fullName evidence="1">ISKra4 family transposase</fullName>
    </submittedName>
</protein>
<dbReference type="NCBIfam" id="NF033572">
    <property type="entry name" value="transpos_ISKra4"/>
    <property type="match status" value="1"/>
</dbReference>
<name>A0A370NIS3_9BURK</name>
<comment type="caution">
    <text evidence="1">The sequence shown here is derived from an EMBL/GenBank/DDBJ whole genome shotgun (WGS) entry which is preliminary data.</text>
</comment>
<evidence type="ECO:0000313" key="2">
    <source>
        <dbReference type="Proteomes" id="UP000255165"/>
    </source>
</evidence>
<proteinExistence type="predicted"/>
<dbReference type="Proteomes" id="UP000255165">
    <property type="component" value="Unassembled WGS sequence"/>
</dbReference>
<accession>A0A370NIS3</accession>
<gene>
    <name evidence="1" type="ORF">DN412_36690</name>
</gene>
<sequence>MRISIQACIERAGEQPSKVIEVAVIERNADVAPASGLGLFIRESQEILRQLQTVVLTEQVDQFIRITGRCQLCGGRLGIKDTKFLVYRTAFGKARLRSPRFYSYCSACGYCSSNKGTLSPLAQALPERVHPQWTWLQCRYASVMSYRLAQIFLRDAFAGGRELPCSSVKLNVGRVGQRLEQEAQRATMMMAAVTAPPRSSPLTGTPIGLQIDAGYIKTPRQEDGKRWTPVVASKLIWPKTPRTHAHAYAVGRDPTQGLRQQAFLQSVGIGPQAPVTVISDGGDDISFACKLPSATARVLDWYHIGMRFENLLMALRGLRGTDAYSKNRLRERVLKAKWLLWYGESKRCLERLESVRRDTGWVGARNPLGRVIRYLRCCSRYLANYQQRRAQGLPISSAGAESVVDYVIGQRMKRNGHMRWTIAGANGLLQVRCAVLNGEDISNFRRWYPLGRQIMPYALVDCKV</sequence>
<organism evidence="1 2">
    <name type="scientific">Cupriavidus lacunae</name>
    <dbReference type="NCBI Taxonomy" id="2666307"/>
    <lineage>
        <taxon>Bacteria</taxon>
        <taxon>Pseudomonadati</taxon>
        <taxon>Pseudomonadota</taxon>
        <taxon>Betaproteobacteria</taxon>
        <taxon>Burkholderiales</taxon>
        <taxon>Burkholderiaceae</taxon>
        <taxon>Cupriavidus</taxon>
    </lineage>
</organism>
<reference evidence="2" key="1">
    <citation type="submission" date="2018-06" db="EMBL/GenBank/DDBJ databases">
        <authorList>
            <person name="Feng T."/>
            <person name="Jeon C.O."/>
        </authorList>
    </citation>
    <scope>NUCLEOTIDE SEQUENCE [LARGE SCALE GENOMIC DNA]</scope>
    <source>
        <strain evidence="2">S23</strain>
    </source>
</reference>
<keyword evidence="2" id="KW-1185">Reference proteome</keyword>